<evidence type="ECO:0000256" key="1">
    <source>
        <dbReference type="SAM" id="MobiDB-lite"/>
    </source>
</evidence>
<name>A0ABQ1WLG5_9BACT</name>
<proteinExistence type="predicted"/>
<dbReference type="RefSeq" id="WP_188556674.1">
    <property type="nucleotide sequence ID" value="NZ_BMGS01000002.1"/>
</dbReference>
<evidence type="ECO:0000313" key="2">
    <source>
        <dbReference type="EMBL" id="GGG35426.1"/>
    </source>
</evidence>
<feature type="compositionally biased region" description="Basic and acidic residues" evidence="1">
    <location>
        <begin position="239"/>
        <end position="251"/>
    </location>
</feature>
<feature type="region of interest" description="Disordered" evidence="1">
    <location>
        <begin position="195"/>
        <end position="259"/>
    </location>
</feature>
<dbReference type="Proteomes" id="UP000601361">
    <property type="component" value="Unassembled WGS sequence"/>
</dbReference>
<comment type="caution">
    <text evidence="2">The sequence shown here is derived from an EMBL/GenBank/DDBJ whole genome shotgun (WGS) entry which is preliminary data.</text>
</comment>
<keyword evidence="3" id="KW-1185">Reference proteome</keyword>
<accession>A0ABQ1WLG5</accession>
<feature type="compositionally biased region" description="Basic and acidic residues" evidence="1">
    <location>
        <begin position="209"/>
        <end position="223"/>
    </location>
</feature>
<evidence type="ECO:0000313" key="3">
    <source>
        <dbReference type="Proteomes" id="UP000601361"/>
    </source>
</evidence>
<sequence>MRYTSSSTLGALVSQPTTEATAILVAQLSVGLTMEQAAAAPKLFQLSRQHGPDEIRKLLAVILRAFVDSVRVPDKPTAADILDLADTLLLTYSHDSLRDIVLALKQARTNGTIFYQALDPATIYALLKTYFEKKAQHLEQQHLDQKARSTAAENSALKQLQQAAPQLAAGIGRQLPPDHPNLDHLRQRLTLIKQKEKRGLLPPEQAQQLRDETHTAARRDPRPDWQPCPKAQKLINARHRAEDRRLAEKYRPNSPPQTG</sequence>
<dbReference type="EMBL" id="BMGS01000002">
    <property type="protein sequence ID" value="GGG35426.1"/>
    <property type="molecule type" value="Genomic_DNA"/>
</dbReference>
<organism evidence="2 3">
    <name type="scientific">Hymenobacter glacieicola</name>
    <dbReference type="NCBI Taxonomy" id="1562124"/>
    <lineage>
        <taxon>Bacteria</taxon>
        <taxon>Pseudomonadati</taxon>
        <taxon>Bacteroidota</taxon>
        <taxon>Cytophagia</taxon>
        <taxon>Cytophagales</taxon>
        <taxon>Hymenobacteraceae</taxon>
        <taxon>Hymenobacter</taxon>
    </lineage>
</organism>
<protein>
    <submittedName>
        <fullName evidence="2">Uncharacterized protein</fullName>
    </submittedName>
</protein>
<gene>
    <name evidence="2" type="ORF">GCM10011378_09600</name>
</gene>
<reference evidence="3" key="1">
    <citation type="journal article" date="2019" name="Int. J. Syst. Evol. Microbiol.">
        <title>The Global Catalogue of Microorganisms (GCM) 10K type strain sequencing project: providing services to taxonomists for standard genome sequencing and annotation.</title>
        <authorList>
            <consortium name="The Broad Institute Genomics Platform"/>
            <consortium name="The Broad Institute Genome Sequencing Center for Infectious Disease"/>
            <person name="Wu L."/>
            <person name="Ma J."/>
        </authorList>
    </citation>
    <scope>NUCLEOTIDE SEQUENCE [LARGE SCALE GENOMIC DNA]</scope>
    <source>
        <strain evidence="3">CGMCC 1.12990</strain>
    </source>
</reference>